<evidence type="ECO:0000256" key="2">
    <source>
        <dbReference type="SAM" id="MobiDB-lite"/>
    </source>
</evidence>
<feature type="domain" description="Rho-GAP" evidence="3">
    <location>
        <begin position="344"/>
        <end position="544"/>
    </location>
</feature>
<dbReference type="GO" id="GO:0051497">
    <property type="term" value="P:negative regulation of stress fiber assembly"/>
    <property type="evidence" value="ECO:0007669"/>
    <property type="project" value="TreeGrafter"/>
</dbReference>
<dbReference type="GO" id="GO:0005096">
    <property type="term" value="F:GTPase activator activity"/>
    <property type="evidence" value="ECO:0007669"/>
    <property type="project" value="UniProtKB-KW"/>
</dbReference>
<dbReference type="SMART" id="SM00324">
    <property type="entry name" value="RhoGAP"/>
    <property type="match status" value="1"/>
</dbReference>
<dbReference type="Gene3D" id="1.10.555.10">
    <property type="entry name" value="Rho GTPase activation protein"/>
    <property type="match status" value="1"/>
</dbReference>
<dbReference type="PROSITE" id="PS50238">
    <property type="entry name" value="RHOGAP"/>
    <property type="match status" value="1"/>
</dbReference>
<reference evidence="4 5" key="1">
    <citation type="submission" date="2018-11" db="EMBL/GenBank/DDBJ databases">
        <authorList>
            <person name="Lopez-Roques C."/>
            <person name="Donnadieu C."/>
            <person name="Bouchez O."/>
            <person name="Klopp C."/>
            <person name="Cabau C."/>
            <person name="Zahm M."/>
        </authorList>
    </citation>
    <scope>NUCLEOTIDE SEQUENCE [LARGE SCALE GENOMIC DNA]</scope>
    <source>
        <strain evidence="4">RS831</strain>
        <tissue evidence="4">Whole body</tissue>
    </source>
</reference>
<feature type="region of interest" description="Disordered" evidence="2">
    <location>
        <begin position="217"/>
        <end position="237"/>
    </location>
</feature>
<dbReference type="GO" id="GO:0007165">
    <property type="term" value="P:signal transduction"/>
    <property type="evidence" value="ECO:0007669"/>
    <property type="project" value="InterPro"/>
</dbReference>
<protein>
    <recommendedName>
        <fullName evidence="3">Rho-GAP domain-containing protein</fullName>
    </recommendedName>
</protein>
<feature type="compositionally biased region" description="Polar residues" evidence="2">
    <location>
        <begin position="217"/>
        <end position="228"/>
    </location>
</feature>
<dbReference type="SUPFAM" id="SSF48350">
    <property type="entry name" value="GTPase activation domain, GAP"/>
    <property type="match status" value="1"/>
</dbReference>
<dbReference type="GO" id="GO:0005737">
    <property type="term" value="C:cytoplasm"/>
    <property type="evidence" value="ECO:0007669"/>
    <property type="project" value="TreeGrafter"/>
</dbReference>
<sequence length="684" mass="77512">MRRTDRRTVPASTYTVQGGRQDCTCVTIRMLQSPTNTTLPTSSNFPASHKVNSDHHHNDMQAYWREVRSIEEEKEGQEEEDEEERHSMDEVEMEEAWLKEAGLFFLVSGITSSEASLPLPEAVISTLTHQQAAIVRTRLDNYNETLRKRNRQPLRDVRDIFAESEDKSAELCPSSSPHSADFPPGRYHITTKTIRRSAHRARPHFVFEDQLTDHPSCSSLKAPQANTNPSSPVLSSPPPACHWRQVDWLLQDTPYSEGVAEHRHSSTCWDCQSFQGDLRGKLQFVPVIPSNGLTCVDDLSPRDLTRLGFISHIELTTFLLALGVQTKRTRPSRTKAQDGAVFGVTLKSLLESDKKKFPGTKIPIVFQKLLSILEQSGLQMEGILRVPASVARLKYLRKELDRNPEVFDWSAVRQVDAAGLLKLFIRELPTPLLTYTHLPTFSSVMGISSELHQVQALQLLTLLLPEVHRETLKALLVFLRKVVSHQDQNRMSLWNVSMVMAPNLFPQCNHGKRHSPAKQREEIEVAVGGAQLIQLMIQYQDLLWTVPNFLLTQVRQLNQASDQKQLSLSRTRMYLLKKKKNQNDGNRITKLCEGVIQVHAPQHTKVSMAIQLEEQTTAKDVTARFEGQNSPPQRLYEVGGNICERRLHPDCPLMEVYKVNPCCDWLIKPGHVSPSTSGELNSHL</sequence>
<evidence type="ECO:0000313" key="4">
    <source>
        <dbReference type="EMBL" id="RVE59194.1"/>
    </source>
</evidence>
<dbReference type="InterPro" id="IPR008936">
    <property type="entry name" value="Rho_GTPase_activation_prot"/>
</dbReference>
<dbReference type="FunFam" id="1.10.555.10:FF:000118">
    <property type="entry name" value="Rho GTPase activating protein 28"/>
    <property type="match status" value="1"/>
</dbReference>
<dbReference type="InterPro" id="IPR057323">
    <property type="entry name" value="RHG40/28/18_ubiquitin"/>
</dbReference>
<keyword evidence="1" id="KW-0343">GTPase activation</keyword>
<accession>A0A437C9P8</accession>
<dbReference type="GO" id="GO:0030833">
    <property type="term" value="P:regulation of actin filament polymerization"/>
    <property type="evidence" value="ECO:0007669"/>
    <property type="project" value="TreeGrafter"/>
</dbReference>
<keyword evidence="5" id="KW-1185">Reference proteome</keyword>
<dbReference type="EMBL" id="CM012456">
    <property type="protein sequence ID" value="RVE59194.1"/>
    <property type="molecule type" value="Genomic_DNA"/>
</dbReference>
<evidence type="ECO:0000256" key="1">
    <source>
        <dbReference type="ARBA" id="ARBA00022468"/>
    </source>
</evidence>
<dbReference type="Pfam" id="PF25442">
    <property type="entry name" value="Ubiquitin_RHG40_C"/>
    <property type="match status" value="1"/>
</dbReference>
<proteinExistence type="predicted"/>
<dbReference type="PANTHER" id="PTHR14963:SF5">
    <property type="entry name" value="RHO GTPASE-ACTIVATING PROTEIN 28"/>
    <property type="match status" value="1"/>
</dbReference>
<organism evidence="4 5">
    <name type="scientific">Oryzias javanicus</name>
    <name type="common">Javanese ricefish</name>
    <name type="synonym">Aplocheilus javanicus</name>
    <dbReference type="NCBI Taxonomy" id="123683"/>
    <lineage>
        <taxon>Eukaryota</taxon>
        <taxon>Metazoa</taxon>
        <taxon>Chordata</taxon>
        <taxon>Craniata</taxon>
        <taxon>Vertebrata</taxon>
        <taxon>Euteleostomi</taxon>
        <taxon>Actinopterygii</taxon>
        <taxon>Neopterygii</taxon>
        <taxon>Teleostei</taxon>
        <taxon>Neoteleostei</taxon>
        <taxon>Acanthomorphata</taxon>
        <taxon>Ovalentaria</taxon>
        <taxon>Atherinomorphae</taxon>
        <taxon>Beloniformes</taxon>
        <taxon>Adrianichthyidae</taxon>
        <taxon>Oryziinae</taxon>
        <taxon>Oryzias</taxon>
    </lineage>
</organism>
<reference evidence="4 5" key="2">
    <citation type="submission" date="2019-01" db="EMBL/GenBank/DDBJ databases">
        <title>A chromosome length genome reference of the Java medaka (oryzias javanicus).</title>
        <authorList>
            <person name="Herpin A."/>
            <person name="Takehana Y."/>
            <person name="Naruse K."/>
            <person name="Ansai S."/>
            <person name="Kawaguchi M."/>
        </authorList>
    </citation>
    <scope>NUCLEOTIDE SEQUENCE [LARGE SCALE GENOMIC DNA]</scope>
    <source>
        <strain evidence="4">RS831</strain>
        <tissue evidence="4">Whole body</tissue>
    </source>
</reference>
<dbReference type="AlphaFoldDB" id="A0A437C9P8"/>
<evidence type="ECO:0000313" key="5">
    <source>
        <dbReference type="Proteomes" id="UP000283210"/>
    </source>
</evidence>
<dbReference type="InterPro" id="IPR000198">
    <property type="entry name" value="RhoGAP_dom"/>
</dbReference>
<dbReference type="GO" id="GO:0051056">
    <property type="term" value="P:regulation of small GTPase mediated signal transduction"/>
    <property type="evidence" value="ECO:0007669"/>
    <property type="project" value="TreeGrafter"/>
</dbReference>
<evidence type="ECO:0000259" key="3">
    <source>
        <dbReference type="PROSITE" id="PS50238"/>
    </source>
</evidence>
<dbReference type="PANTHER" id="PTHR14963">
    <property type="entry name" value="RHO GTPASE ACTIVATING PROTEIN 18,19-RELATED"/>
    <property type="match status" value="1"/>
</dbReference>
<gene>
    <name evidence="4" type="ORF">OJAV_G00201740</name>
</gene>
<name>A0A437C9P8_ORYJA</name>
<dbReference type="OrthoDB" id="27680at2759"/>
<dbReference type="Proteomes" id="UP000283210">
    <property type="component" value="Chromosome 20"/>
</dbReference>
<dbReference type="Pfam" id="PF00620">
    <property type="entry name" value="RhoGAP"/>
    <property type="match status" value="1"/>
</dbReference>